<dbReference type="PANTHER" id="PTHR24015">
    <property type="entry name" value="OS07G0578800 PROTEIN-RELATED"/>
    <property type="match status" value="1"/>
</dbReference>
<evidence type="ECO:0000313" key="3">
    <source>
        <dbReference type="EMBL" id="KAK1299335.1"/>
    </source>
</evidence>
<sequence>MKENNGTWIVSRRNPTDPLTKLGWYNQFFDLEKNYSHRLRICANNGDTNTGRSLHSSIIKTIPRPPVFLHNSLANMYSKWGLMDHARRVFDEIPQPDVVSWNTMINGYFSSGSDSLSFDWFLKMVSCGVVPDEFGSSAVLKACSGLGDVCGGARVHCVAIKSGICGSAFVGCGLVEFYAGFGFYEDSMRIFDEMDFKDVVLVNAVIGVQAKIGHIGGAFLNFRWMLSSSMAPARASFVNLMMAVINGSCGDLRPGEQVHGLVVKSGFEGDGVIENSLVRMYTSCGSVDGGFDLLVHSGSNNLMSWTTLISGCADHGCFRVAMEAFCWIFGEAFSVDCVLILAFLEFPLWLGA</sequence>
<dbReference type="GO" id="GO:0003723">
    <property type="term" value="F:RNA binding"/>
    <property type="evidence" value="ECO:0007669"/>
    <property type="project" value="InterPro"/>
</dbReference>
<organism evidence="3 4">
    <name type="scientific">Acorus calamus</name>
    <name type="common">Sweet flag</name>
    <dbReference type="NCBI Taxonomy" id="4465"/>
    <lineage>
        <taxon>Eukaryota</taxon>
        <taxon>Viridiplantae</taxon>
        <taxon>Streptophyta</taxon>
        <taxon>Embryophyta</taxon>
        <taxon>Tracheophyta</taxon>
        <taxon>Spermatophyta</taxon>
        <taxon>Magnoliopsida</taxon>
        <taxon>Liliopsida</taxon>
        <taxon>Acoraceae</taxon>
        <taxon>Acorus</taxon>
    </lineage>
</organism>
<dbReference type="InterPro" id="IPR046960">
    <property type="entry name" value="PPR_At4g14850-like_plant"/>
</dbReference>
<proteinExistence type="predicted"/>
<dbReference type="PROSITE" id="PS51375">
    <property type="entry name" value="PPR"/>
    <property type="match status" value="1"/>
</dbReference>
<dbReference type="Proteomes" id="UP001180020">
    <property type="component" value="Unassembled WGS sequence"/>
</dbReference>
<comment type="caution">
    <text evidence="3">The sequence shown here is derived from an EMBL/GenBank/DDBJ whole genome shotgun (WGS) entry which is preliminary data.</text>
</comment>
<dbReference type="AlphaFoldDB" id="A0AAV9DDR0"/>
<dbReference type="Pfam" id="PF01535">
    <property type="entry name" value="PPR"/>
    <property type="match status" value="2"/>
</dbReference>
<feature type="repeat" description="PPR" evidence="2">
    <location>
        <begin position="97"/>
        <end position="131"/>
    </location>
</feature>
<reference evidence="3" key="2">
    <citation type="submission" date="2023-06" db="EMBL/GenBank/DDBJ databases">
        <authorList>
            <person name="Ma L."/>
            <person name="Liu K.-W."/>
            <person name="Li Z."/>
            <person name="Hsiao Y.-Y."/>
            <person name="Qi Y."/>
            <person name="Fu T."/>
            <person name="Tang G."/>
            <person name="Zhang D."/>
            <person name="Sun W.-H."/>
            <person name="Liu D.-K."/>
            <person name="Li Y."/>
            <person name="Chen G.-Z."/>
            <person name="Liu X.-D."/>
            <person name="Liao X.-Y."/>
            <person name="Jiang Y.-T."/>
            <person name="Yu X."/>
            <person name="Hao Y."/>
            <person name="Huang J."/>
            <person name="Zhao X.-W."/>
            <person name="Ke S."/>
            <person name="Chen Y.-Y."/>
            <person name="Wu W.-L."/>
            <person name="Hsu J.-L."/>
            <person name="Lin Y.-F."/>
            <person name="Huang M.-D."/>
            <person name="Li C.-Y."/>
            <person name="Huang L."/>
            <person name="Wang Z.-W."/>
            <person name="Zhao X."/>
            <person name="Zhong W.-Y."/>
            <person name="Peng D.-H."/>
            <person name="Ahmad S."/>
            <person name="Lan S."/>
            <person name="Zhang J.-S."/>
            <person name="Tsai W.-C."/>
            <person name="Van De Peer Y."/>
            <person name="Liu Z.-J."/>
        </authorList>
    </citation>
    <scope>NUCLEOTIDE SEQUENCE</scope>
    <source>
        <strain evidence="3">CP</strain>
        <tissue evidence="3">Leaves</tissue>
    </source>
</reference>
<dbReference type="NCBIfam" id="TIGR00756">
    <property type="entry name" value="PPR"/>
    <property type="match status" value="1"/>
</dbReference>
<keyword evidence="1" id="KW-0677">Repeat</keyword>
<dbReference type="Pfam" id="PF13041">
    <property type="entry name" value="PPR_2"/>
    <property type="match status" value="1"/>
</dbReference>
<name>A0AAV9DDR0_ACOCL</name>
<dbReference type="InterPro" id="IPR011990">
    <property type="entry name" value="TPR-like_helical_dom_sf"/>
</dbReference>
<dbReference type="EMBL" id="JAUJYO010000014">
    <property type="protein sequence ID" value="KAK1299335.1"/>
    <property type="molecule type" value="Genomic_DNA"/>
</dbReference>
<dbReference type="GO" id="GO:0009451">
    <property type="term" value="P:RNA modification"/>
    <property type="evidence" value="ECO:0007669"/>
    <property type="project" value="InterPro"/>
</dbReference>
<dbReference type="Gene3D" id="1.25.40.10">
    <property type="entry name" value="Tetratricopeptide repeat domain"/>
    <property type="match status" value="3"/>
</dbReference>
<evidence type="ECO:0000256" key="2">
    <source>
        <dbReference type="PROSITE-ProRule" id="PRU00708"/>
    </source>
</evidence>
<accession>A0AAV9DDR0</accession>
<reference evidence="3" key="1">
    <citation type="journal article" date="2023" name="Nat. Commun.">
        <title>Diploid and tetraploid genomes of Acorus and the evolution of monocots.</title>
        <authorList>
            <person name="Ma L."/>
            <person name="Liu K.W."/>
            <person name="Li Z."/>
            <person name="Hsiao Y.Y."/>
            <person name="Qi Y."/>
            <person name="Fu T."/>
            <person name="Tang G.D."/>
            <person name="Zhang D."/>
            <person name="Sun W.H."/>
            <person name="Liu D.K."/>
            <person name="Li Y."/>
            <person name="Chen G.Z."/>
            <person name="Liu X.D."/>
            <person name="Liao X.Y."/>
            <person name="Jiang Y.T."/>
            <person name="Yu X."/>
            <person name="Hao Y."/>
            <person name="Huang J."/>
            <person name="Zhao X.W."/>
            <person name="Ke S."/>
            <person name="Chen Y.Y."/>
            <person name="Wu W.L."/>
            <person name="Hsu J.L."/>
            <person name="Lin Y.F."/>
            <person name="Huang M.D."/>
            <person name="Li C.Y."/>
            <person name="Huang L."/>
            <person name="Wang Z.W."/>
            <person name="Zhao X."/>
            <person name="Zhong W.Y."/>
            <person name="Peng D.H."/>
            <person name="Ahmad S."/>
            <person name="Lan S."/>
            <person name="Zhang J.S."/>
            <person name="Tsai W.C."/>
            <person name="Van de Peer Y."/>
            <person name="Liu Z.J."/>
        </authorList>
    </citation>
    <scope>NUCLEOTIDE SEQUENCE</scope>
    <source>
        <strain evidence="3">CP</strain>
    </source>
</reference>
<evidence type="ECO:0000256" key="1">
    <source>
        <dbReference type="ARBA" id="ARBA00022737"/>
    </source>
</evidence>
<keyword evidence="4" id="KW-1185">Reference proteome</keyword>
<dbReference type="InterPro" id="IPR002885">
    <property type="entry name" value="PPR_rpt"/>
</dbReference>
<protein>
    <submittedName>
        <fullName evidence="3">Pentatricopeptide repeat-containing protein</fullName>
    </submittedName>
</protein>
<gene>
    <name evidence="3" type="primary">PCMP-H40</name>
    <name evidence="3" type="ORF">QJS10_CPB14g00508</name>
</gene>
<evidence type="ECO:0000313" key="4">
    <source>
        <dbReference type="Proteomes" id="UP001180020"/>
    </source>
</evidence>